<dbReference type="InParanoid" id="G4TFC1"/>
<dbReference type="AlphaFoldDB" id="G4TFC1"/>
<dbReference type="eggNOG" id="KOG3220">
    <property type="taxonomic scope" value="Eukaryota"/>
</dbReference>
<gene>
    <name evidence="3" type="ORF">PIIN_03954</name>
</gene>
<dbReference type="GO" id="GO:0005524">
    <property type="term" value="F:ATP binding"/>
    <property type="evidence" value="ECO:0007669"/>
    <property type="project" value="UniProtKB-KW"/>
</dbReference>
<name>G4TFC1_SERID</name>
<accession>G4TFC1</accession>
<dbReference type="NCBIfam" id="TIGR00152">
    <property type="entry name" value="dephospho-CoA kinase"/>
    <property type="match status" value="1"/>
</dbReference>
<dbReference type="PANTHER" id="PTHR10695">
    <property type="entry name" value="DEPHOSPHO-COA KINASE-RELATED"/>
    <property type="match status" value="1"/>
</dbReference>
<proteinExistence type="inferred from homology"/>
<comment type="caution">
    <text evidence="3">The sequence shown here is derived from an EMBL/GenBank/DDBJ whole genome shotgun (WGS) entry which is preliminary data.</text>
</comment>
<dbReference type="CDD" id="cd02022">
    <property type="entry name" value="DPCK"/>
    <property type="match status" value="1"/>
</dbReference>
<dbReference type="PANTHER" id="PTHR10695:SF46">
    <property type="entry name" value="BIFUNCTIONAL COENZYME A SYNTHASE-RELATED"/>
    <property type="match status" value="1"/>
</dbReference>
<dbReference type="FunCoup" id="G4TFC1">
    <property type="interactions" value="202"/>
</dbReference>
<dbReference type="PROSITE" id="PS51219">
    <property type="entry name" value="DPCK"/>
    <property type="match status" value="1"/>
</dbReference>
<evidence type="ECO:0000256" key="2">
    <source>
        <dbReference type="ARBA" id="ARBA00022840"/>
    </source>
</evidence>
<dbReference type="OrthoDB" id="247245at2759"/>
<sequence>MLVVGLTGGIASGKSTVSRLLSTKHGLPIIDADVLARQVVEPGTRAHTQIVNHFGTSVLLQDGSQQLDRKKLGDIVFKDDKSRRVLNGIVHPAVRWAMLTQVMKCWLTGESVCILDVPLLIEAGLFKWVGWIVVVYCSKELQLQRLMQRDNCTLTAAQDRIASQMPIT</sequence>
<keyword evidence="2" id="KW-0067">ATP-binding</keyword>
<dbReference type="EMBL" id="CAFZ01000070">
    <property type="protein sequence ID" value="CCA70014.1"/>
    <property type="molecule type" value="Genomic_DNA"/>
</dbReference>
<dbReference type="InterPro" id="IPR027417">
    <property type="entry name" value="P-loop_NTPase"/>
</dbReference>
<evidence type="ECO:0000313" key="3">
    <source>
        <dbReference type="EMBL" id="CCA70014.1"/>
    </source>
</evidence>
<protein>
    <recommendedName>
        <fullName evidence="5">Dephospho-CoA kinase</fullName>
    </recommendedName>
</protein>
<dbReference type="Pfam" id="PF01121">
    <property type="entry name" value="CoaE"/>
    <property type="match status" value="1"/>
</dbReference>
<dbReference type="GO" id="GO:0004140">
    <property type="term" value="F:dephospho-CoA kinase activity"/>
    <property type="evidence" value="ECO:0007669"/>
    <property type="project" value="InterPro"/>
</dbReference>
<dbReference type="HAMAP" id="MF_00376">
    <property type="entry name" value="Dephospho_CoA_kinase"/>
    <property type="match status" value="1"/>
</dbReference>
<organism evidence="3 4">
    <name type="scientific">Serendipita indica (strain DSM 11827)</name>
    <name type="common">Root endophyte fungus</name>
    <name type="synonym">Piriformospora indica</name>
    <dbReference type="NCBI Taxonomy" id="1109443"/>
    <lineage>
        <taxon>Eukaryota</taxon>
        <taxon>Fungi</taxon>
        <taxon>Dikarya</taxon>
        <taxon>Basidiomycota</taxon>
        <taxon>Agaricomycotina</taxon>
        <taxon>Agaricomycetes</taxon>
        <taxon>Sebacinales</taxon>
        <taxon>Serendipitaceae</taxon>
        <taxon>Serendipita</taxon>
    </lineage>
</organism>
<dbReference type="OMA" id="DVDKEYH"/>
<evidence type="ECO:0000313" key="4">
    <source>
        <dbReference type="Proteomes" id="UP000007148"/>
    </source>
</evidence>
<dbReference type="STRING" id="1109443.G4TFC1"/>
<dbReference type="HOGENOM" id="CLU_057180_0_0_1"/>
<dbReference type="InterPro" id="IPR001977">
    <property type="entry name" value="Depp_CoAkinase"/>
</dbReference>
<keyword evidence="4" id="KW-1185">Reference proteome</keyword>
<evidence type="ECO:0008006" key="5">
    <source>
        <dbReference type="Google" id="ProtNLM"/>
    </source>
</evidence>
<dbReference type="SUPFAM" id="SSF52540">
    <property type="entry name" value="P-loop containing nucleoside triphosphate hydrolases"/>
    <property type="match status" value="1"/>
</dbReference>
<evidence type="ECO:0000256" key="1">
    <source>
        <dbReference type="ARBA" id="ARBA00022741"/>
    </source>
</evidence>
<dbReference type="Gene3D" id="3.40.50.300">
    <property type="entry name" value="P-loop containing nucleotide triphosphate hydrolases"/>
    <property type="match status" value="1"/>
</dbReference>
<dbReference type="GO" id="GO:0015937">
    <property type="term" value="P:coenzyme A biosynthetic process"/>
    <property type="evidence" value="ECO:0007669"/>
    <property type="project" value="InterPro"/>
</dbReference>
<keyword evidence="1" id="KW-0547">Nucleotide-binding</keyword>
<reference evidence="3 4" key="1">
    <citation type="journal article" date="2011" name="PLoS Pathog.">
        <title>Endophytic Life Strategies Decoded by Genome and Transcriptome Analyses of the Mutualistic Root Symbiont Piriformospora indica.</title>
        <authorList>
            <person name="Zuccaro A."/>
            <person name="Lahrmann U."/>
            <person name="Guldener U."/>
            <person name="Langen G."/>
            <person name="Pfiffi S."/>
            <person name="Biedenkopf D."/>
            <person name="Wong P."/>
            <person name="Samans B."/>
            <person name="Grimm C."/>
            <person name="Basiewicz M."/>
            <person name="Murat C."/>
            <person name="Martin F."/>
            <person name="Kogel K.H."/>
        </authorList>
    </citation>
    <scope>NUCLEOTIDE SEQUENCE [LARGE SCALE GENOMIC DNA]</scope>
    <source>
        <strain evidence="3 4">DSM 11827</strain>
    </source>
</reference>
<dbReference type="Proteomes" id="UP000007148">
    <property type="component" value="Unassembled WGS sequence"/>
</dbReference>